<organism evidence="3 4">
    <name type="scientific">Lancefieldella rimae</name>
    <dbReference type="NCBI Taxonomy" id="1383"/>
    <lineage>
        <taxon>Bacteria</taxon>
        <taxon>Bacillati</taxon>
        <taxon>Actinomycetota</taxon>
        <taxon>Coriobacteriia</taxon>
        <taxon>Coriobacteriales</taxon>
        <taxon>Atopobiaceae</taxon>
        <taxon>Lancefieldella</taxon>
    </lineage>
</organism>
<dbReference type="InterPro" id="IPR026262">
    <property type="entry name" value="DinJ"/>
</dbReference>
<gene>
    <name evidence="3" type="ORF">HXK26_03855</name>
</gene>
<dbReference type="GO" id="GO:0006351">
    <property type="term" value="P:DNA-templated transcription"/>
    <property type="evidence" value="ECO:0007669"/>
    <property type="project" value="TreeGrafter"/>
</dbReference>
<dbReference type="GO" id="GO:0015643">
    <property type="term" value="F:toxic substance binding"/>
    <property type="evidence" value="ECO:0007669"/>
    <property type="project" value="InterPro"/>
</dbReference>
<accession>A0A930W1G6</accession>
<dbReference type="AlphaFoldDB" id="A0A930W1G6"/>
<evidence type="ECO:0000256" key="1">
    <source>
        <dbReference type="ARBA" id="ARBA00010562"/>
    </source>
</evidence>
<dbReference type="InterPro" id="IPR013321">
    <property type="entry name" value="Arc_rbn_hlx_hlx"/>
</dbReference>
<protein>
    <submittedName>
        <fullName evidence="3">Type II toxin-antitoxin system RelB/DinJ family antitoxin</fullName>
    </submittedName>
</protein>
<dbReference type="Gene3D" id="1.10.1220.10">
    <property type="entry name" value="Met repressor-like"/>
    <property type="match status" value="1"/>
</dbReference>
<comment type="caution">
    <text evidence="3">The sequence shown here is derived from an EMBL/GenBank/DDBJ whole genome shotgun (WGS) entry which is preliminary data.</text>
</comment>
<dbReference type="NCBIfam" id="TIGR02384">
    <property type="entry name" value="RelB_DinJ"/>
    <property type="match status" value="1"/>
</dbReference>
<dbReference type="PANTHER" id="PTHR38781:SF1">
    <property type="entry name" value="ANTITOXIN DINJ-RELATED"/>
    <property type="match status" value="1"/>
</dbReference>
<evidence type="ECO:0000313" key="4">
    <source>
        <dbReference type="Proteomes" id="UP000698335"/>
    </source>
</evidence>
<comment type="similarity">
    <text evidence="1">Belongs to the RelB/DinJ antitoxin family.</text>
</comment>
<name>A0A930W1G6_9ACTN</name>
<proteinExistence type="inferred from homology"/>
<dbReference type="PANTHER" id="PTHR38781">
    <property type="entry name" value="ANTITOXIN DINJ-RELATED"/>
    <property type="match status" value="1"/>
</dbReference>
<dbReference type="GO" id="GO:0006355">
    <property type="term" value="P:regulation of DNA-templated transcription"/>
    <property type="evidence" value="ECO:0007669"/>
    <property type="project" value="InterPro"/>
</dbReference>
<sequence length="91" mass="10480">MANTNVNIRMDSDLKKQFETFCADMGMTMTTAFNVFAKKAVREYRIPFEIGMERPNAETREAIKEVQKMKADPTFGKTYNDVNVMMKDLLA</sequence>
<dbReference type="Proteomes" id="UP000698335">
    <property type="component" value="Unassembled WGS sequence"/>
</dbReference>
<keyword evidence="2" id="KW-1277">Toxin-antitoxin system</keyword>
<reference evidence="3" key="1">
    <citation type="submission" date="2020-04" db="EMBL/GenBank/DDBJ databases">
        <title>Deep metagenomics examines the oral microbiome during advanced dental caries in children, revealing novel taxa and co-occurrences with host molecules.</title>
        <authorList>
            <person name="Baker J.L."/>
            <person name="Morton J.T."/>
            <person name="Dinis M."/>
            <person name="Alvarez R."/>
            <person name="Tran N.C."/>
            <person name="Knight R."/>
            <person name="Edlund A."/>
        </authorList>
    </citation>
    <scope>NUCLEOTIDE SEQUENCE</scope>
    <source>
        <strain evidence="3">JCVI_38_bin.5</strain>
    </source>
</reference>
<dbReference type="GO" id="GO:0000987">
    <property type="term" value="F:cis-regulatory region sequence-specific DNA binding"/>
    <property type="evidence" value="ECO:0007669"/>
    <property type="project" value="InterPro"/>
</dbReference>
<dbReference type="GO" id="GO:0044010">
    <property type="term" value="P:single-species biofilm formation"/>
    <property type="evidence" value="ECO:0007669"/>
    <property type="project" value="InterPro"/>
</dbReference>
<evidence type="ECO:0000313" key="3">
    <source>
        <dbReference type="EMBL" id="MBF4807810.1"/>
    </source>
</evidence>
<dbReference type="EMBL" id="JABZGW010000138">
    <property type="protein sequence ID" value="MBF4807810.1"/>
    <property type="molecule type" value="Genomic_DNA"/>
</dbReference>
<evidence type="ECO:0000256" key="2">
    <source>
        <dbReference type="ARBA" id="ARBA00022649"/>
    </source>
</evidence>
<dbReference type="InterPro" id="IPR007337">
    <property type="entry name" value="RelB/DinJ"/>
</dbReference>
<dbReference type="Pfam" id="PF04221">
    <property type="entry name" value="RelB"/>
    <property type="match status" value="1"/>
</dbReference>
<dbReference type="PIRSF" id="PIRSF003108">
    <property type="entry name" value="DinJ"/>
    <property type="match status" value="1"/>
</dbReference>